<dbReference type="AlphaFoldDB" id="A0A6I9Q8P0"/>
<feature type="region of interest" description="Disordered" evidence="1">
    <location>
        <begin position="108"/>
        <end position="178"/>
    </location>
</feature>
<dbReference type="GO" id="GO:0000124">
    <property type="term" value="C:SAGA complex"/>
    <property type="evidence" value="ECO:0007669"/>
    <property type="project" value="InterPro"/>
</dbReference>
<gene>
    <name evidence="3" type="primary">LOC105032104</name>
</gene>
<keyword evidence="2" id="KW-1185">Reference proteome</keyword>
<dbReference type="KEGG" id="egu:105032104"/>
<evidence type="ECO:0000313" key="3">
    <source>
        <dbReference type="RefSeq" id="XP_010904756.1"/>
    </source>
</evidence>
<dbReference type="PANTHER" id="PTHR47805:SF1">
    <property type="entry name" value="SAGA-ASSOCIATED FACTOR 73"/>
    <property type="match status" value="1"/>
</dbReference>
<dbReference type="RefSeq" id="XP_010904756.1">
    <property type="nucleotide sequence ID" value="XM_010906454.3"/>
</dbReference>
<accession>A0A6I9Q8P0</accession>
<evidence type="ECO:0000313" key="2">
    <source>
        <dbReference type="Proteomes" id="UP000504607"/>
    </source>
</evidence>
<organism evidence="2 3">
    <name type="scientific">Elaeis guineensis var. tenera</name>
    <name type="common">Oil palm</name>
    <dbReference type="NCBI Taxonomy" id="51953"/>
    <lineage>
        <taxon>Eukaryota</taxon>
        <taxon>Viridiplantae</taxon>
        <taxon>Streptophyta</taxon>
        <taxon>Embryophyta</taxon>
        <taxon>Tracheophyta</taxon>
        <taxon>Spermatophyta</taxon>
        <taxon>Magnoliopsida</taxon>
        <taxon>Liliopsida</taxon>
        <taxon>Arecaceae</taxon>
        <taxon>Arecoideae</taxon>
        <taxon>Cocoseae</taxon>
        <taxon>Elaeidinae</taxon>
        <taxon>Elaeis</taxon>
    </lineage>
</organism>
<protein>
    <submittedName>
        <fullName evidence="3">Uncharacterized protein LOC105032104 isoform X1</fullName>
    </submittedName>
</protein>
<dbReference type="GeneID" id="105032104"/>
<evidence type="ECO:0000256" key="1">
    <source>
        <dbReference type="SAM" id="MobiDB-lite"/>
    </source>
</evidence>
<feature type="compositionally biased region" description="Basic and acidic residues" evidence="1">
    <location>
        <begin position="133"/>
        <end position="143"/>
    </location>
</feature>
<reference evidence="3" key="1">
    <citation type="submission" date="2025-08" db="UniProtKB">
        <authorList>
            <consortium name="RefSeq"/>
        </authorList>
    </citation>
    <scope>IDENTIFICATION</scope>
</reference>
<dbReference type="Proteomes" id="UP000504607">
    <property type="component" value="Unplaced"/>
</dbReference>
<sequence length="398" mass="43806">MVCKTGCGRMAAMVRLLTVRSCPEITPEKDSYEKIAAQTIHKEFHDADEANLLEEEDMHVFDCRPLTDPLHLVCCNACKKPVKASQYAAHAERCRSLNSMKDIILELDGSSGHKKPPRKGRKISQATNGNQRKTVEEQEKSESMDGNALGVSESNFDNQSGMLSSHSGESQRTPASVDHTTALDASEIGIGGREYYKISNVETEVPCTTLNGYQKAGQILENGVIYKEYLRSNAPIPLATKIYHLQGNNHLRLELGHLYREACAEQHGNDSLSPQSMQDKSMMSTQVSSSSKLLCEVHRNDVPQTKKQRDMYSSAAVWNPEQVLAQSSELLLGTSGALPSAVSSPNHFRENRFLKPEVAAASMGVMKTRYHSAQYSYAAKSGLPLGTMQKTNGRVSVV</sequence>
<feature type="compositionally biased region" description="Basic residues" evidence="1">
    <location>
        <begin position="112"/>
        <end position="122"/>
    </location>
</feature>
<feature type="compositionally biased region" description="Polar residues" evidence="1">
    <location>
        <begin position="152"/>
        <end position="174"/>
    </location>
</feature>
<dbReference type="InParanoid" id="A0A6I9Q8P0"/>
<name>A0A6I9Q8P0_ELAGV</name>
<dbReference type="InterPro" id="IPR037804">
    <property type="entry name" value="SGF73"/>
</dbReference>
<dbReference type="PANTHER" id="PTHR47805">
    <property type="entry name" value="SAGA-ASSOCIATED FACTOR 73"/>
    <property type="match status" value="1"/>
</dbReference>
<dbReference type="OrthoDB" id="21678at2759"/>
<proteinExistence type="predicted"/>